<dbReference type="RefSeq" id="WP_089228080.1">
    <property type="nucleotide sequence ID" value="NZ_FZOF01000028.1"/>
</dbReference>
<keyword evidence="2" id="KW-1185">Reference proteome</keyword>
<evidence type="ECO:0000313" key="1">
    <source>
        <dbReference type="EMBL" id="SNT46825.1"/>
    </source>
</evidence>
<evidence type="ECO:0008006" key="3">
    <source>
        <dbReference type="Google" id="ProtNLM"/>
    </source>
</evidence>
<dbReference type="EMBL" id="FZOF01000028">
    <property type="protein sequence ID" value="SNT46825.1"/>
    <property type="molecule type" value="Genomic_DNA"/>
</dbReference>
<dbReference type="InterPro" id="IPR016888">
    <property type="entry name" value="UCP028498"/>
</dbReference>
<dbReference type="Pfam" id="PF10012">
    <property type="entry name" value="DUF2255"/>
    <property type="match status" value="1"/>
</dbReference>
<organism evidence="1 2">
    <name type="scientific">Actinacidiphila glaucinigra</name>
    <dbReference type="NCBI Taxonomy" id="235986"/>
    <lineage>
        <taxon>Bacteria</taxon>
        <taxon>Bacillati</taxon>
        <taxon>Actinomycetota</taxon>
        <taxon>Actinomycetes</taxon>
        <taxon>Kitasatosporales</taxon>
        <taxon>Streptomycetaceae</taxon>
        <taxon>Actinacidiphila</taxon>
    </lineage>
</organism>
<dbReference type="Proteomes" id="UP000198280">
    <property type="component" value="Unassembled WGS sequence"/>
</dbReference>
<reference evidence="1 2" key="1">
    <citation type="submission" date="2017-06" db="EMBL/GenBank/DDBJ databases">
        <authorList>
            <person name="Kim H.J."/>
            <person name="Triplett B.A."/>
        </authorList>
    </citation>
    <scope>NUCLEOTIDE SEQUENCE [LARGE SCALE GENOMIC DNA]</scope>
    <source>
        <strain evidence="1 2">CGMCC 4.1858</strain>
    </source>
</reference>
<protein>
    <recommendedName>
        <fullName evidence="3">DUF2255 domain-containing protein</fullName>
    </recommendedName>
</protein>
<evidence type="ECO:0000313" key="2">
    <source>
        <dbReference type="Proteomes" id="UP000198280"/>
    </source>
</evidence>
<proteinExistence type="predicted"/>
<dbReference type="OrthoDB" id="162563at2"/>
<accession>A0A239MW18</accession>
<sequence>MTTWTKDELDRIEHADELSIAPRRDPGTLDPPTTIWVVRDGADLYVRAYRGRGGTWFRAARARHEGRISAGGVERDVTFVEVDDPAVNERLDAAYRGKYGRYSAEYVEPMVAGAARAATLKLVPR</sequence>
<name>A0A239MW18_9ACTN</name>
<dbReference type="AlphaFoldDB" id="A0A239MW18"/>
<gene>
    <name evidence="1" type="ORF">SAMN05216252_12863</name>
</gene>